<evidence type="ECO:0000256" key="1">
    <source>
        <dbReference type="SAM" id="MobiDB-lite"/>
    </source>
</evidence>
<dbReference type="EMBL" id="CAJNDS010000602">
    <property type="protein sequence ID" value="CAE7221966.1"/>
    <property type="molecule type" value="Genomic_DNA"/>
</dbReference>
<evidence type="ECO:0000313" key="3">
    <source>
        <dbReference type="EMBL" id="CAE7221966.1"/>
    </source>
</evidence>
<feature type="region of interest" description="Disordered" evidence="1">
    <location>
        <begin position="114"/>
        <end position="162"/>
    </location>
</feature>
<keyword evidence="2" id="KW-1133">Transmembrane helix</keyword>
<dbReference type="Proteomes" id="UP000604046">
    <property type="component" value="Unassembled WGS sequence"/>
</dbReference>
<proteinExistence type="predicted"/>
<sequence>MRPVSKGQAHPYRRRQTHLEIRVREMTDEMMAVARKYMICVRDMACSALHMKFPVLGGTALLPYGALAAIALTLCVIGRLSDGGRLLAARPDQVFVPSPDRVRSIRCVVGRAKVSRKAQEKEVGEGEEEDEEEDEEEEDDDLDEILMDTDEDDDDFEARAVR</sequence>
<dbReference type="AlphaFoldDB" id="A0A812KE30"/>
<protein>
    <submittedName>
        <fullName evidence="3">Uncharacterized protein</fullName>
    </submittedName>
</protein>
<accession>A0A812KE30</accession>
<keyword evidence="2" id="KW-0472">Membrane</keyword>
<evidence type="ECO:0000256" key="2">
    <source>
        <dbReference type="SAM" id="Phobius"/>
    </source>
</evidence>
<feature type="compositionally biased region" description="Acidic residues" evidence="1">
    <location>
        <begin position="125"/>
        <end position="156"/>
    </location>
</feature>
<gene>
    <name evidence="3" type="ORF">SNAT2548_LOCUS8228</name>
</gene>
<evidence type="ECO:0000313" key="4">
    <source>
        <dbReference type="Proteomes" id="UP000604046"/>
    </source>
</evidence>
<comment type="caution">
    <text evidence="3">The sequence shown here is derived from an EMBL/GenBank/DDBJ whole genome shotgun (WGS) entry which is preliminary data.</text>
</comment>
<name>A0A812KE30_9DINO</name>
<keyword evidence="4" id="KW-1185">Reference proteome</keyword>
<keyword evidence="2" id="KW-0812">Transmembrane</keyword>
<feature type="transmembrane region" description="Helical" evidence="2">
    <location>
        <begin position="61"/>
        <end position="80"/>
    </location>
</feature>
<reference evidence="3" key="1">
    <citation type="submission" date="2021-02" db="EMBL/GenBank/DDBJ databases">
        <authorList>
            <person name="Dougan E. K."/>
            <person name="Rhodes N."/>
            <person name="Thang M."/>
            <person name="Chan C."/>
        </authorList>
    </citation>
    <scope>NUCLEOTIDE SEQUENCE</scope>
</reference>
<organism evidence="3 4">
    <name type="scientific">Symbiodinium natans</name>
    <dbReference type="NCBI Taxonomy" id="878477"/>
    <lineage>
        <taxon>Eukaryota</taxon>
        <taxon>Sar</taxon>
        <taxon>Alveolata</taxon>
        <taxon>Dinophyceae</taxon>
        <taxon>Suessiales</taxon>
        <taxon>Symbiodiniaceae</taxon>
        <taxon>Symbiodinium</taxon>
    </lineage>
</organism>